<feature type="region of interest" description="Disordered" evidence="3">
    <location>
        <begin position="181"/>
        <end position="206"/>
    </location>
</feature>
<comment type="similarity">
    <text evidence="1">Belongs to the CAPAB/TerDEXZ family.</text>
</comment>
<protein>
    <submittedName>
        <fullName evidence="6">TerD family protein</fullName>
    </submittedName>
</protein>
<sequence length="428" mass="48157">MTDVLVRGANVQIDHERILVGVGWDADATCEIDASAFLVSASGRVRCDGDFVFYNQPVAQSECLMLNAEPNNGEDRREFAVDLTRVPDDVAKIVITITLDLRQDGERPSFGMLDQVYIRLADPAGDCFARYDLQESNDELALILGELYRYHGIWKFRAVGHGYNGGLEALAVAFGVNVDSSGDGEDPAEENDQDESQVQTPTLKRRKTRQQALMERAAELQKVLRSFMPLIQAATENQCNESNTRMVIDRILMEAFGYSMDEVKAEQRIQGRKADYVLSVDSEDLMVGEAKKAGMSLRDKHIFQATSYGAYSGIRWAFLTNLTTWQVYHISAHDKVEANLVFSVDLRPDISLDDCARLALISRYGLTRRRLLEQHWNKVNALARENVIRAILTEDIINRLRIVIKRDSGCNFDNEQVQQAVEELLAGL</sequence>
<comment type="caution">
    <text evidence="6">The sequence shown here is derived from an EMBL/GenBank/DDBJ whole genome shotgun (WGS) entry which is preliminary data.</text>
</comment>
<dbReference type="Pfam" id="PF02342">
    <property type="entry name" value="TerD"/>
    <property type="match status" value="1"/>
</dbReference>
<accession>A0ABW4Y9N7</accession>
<name>A0ABW4Y9N7_9GAMM</name>
<evidence type="ECO:0000313" key="7">
    <source>
        <dbReference type="Proteomes" id="UP001597337"/>
    </source>
</evidence>
<dbReference type="PANTHER" id="PTHR32097:SF4">
    <property type="entry name" value="GENERAL STRESS PROTEIN 16U"/>
    <property type="match status" value="1"/>
</dbReference>
<feature type="domain" description="TerD" evidence="4">
    <location>
        <begin position="1"/>
        <end position="174"/>
    </location>
</feature>
<organism evidence="6 7">
    <name type="scientific">Thiorhodococcus fuscus</name>
    <dbReference type="NCBI Taxonomy" id="527200"/>
    <lineage>
        <taxon>Bacteria</taxon>
        <taxon>Pseudomonadati</taxon>
        <taxon>Pseudomonadota</taxon>
        <taxon>Gammaproteobacteria</taxon>
        <taxon>Chromatiales</taxon>
        <taxon>Chromatiaceae</taxon>
        <taxon>Thiorhodococcus</taxon>
    </lineage>
</organism>
<gene>
    <name evidence="6" type="ORF">ACFSJC_07990</name>
</gene>
<dbReference type="Gene3D" id="2.60.60.30">
    <property type="entry name" value="sav2460 like domains"/>
    <property type="match status" value="1"/>
</dbReference>
<dbReference type="InterPro" id="IPR029464">
    <property type="entry name" value="HSDR_N"/>
</dbReference>
<feature type="domain" description="Type I restriction enzyme R protein N-terminal" evidence="5">
    <location>
        <begin position="241"/>
        <end position="334"/>
    </location>
</feature>
<evidence type="ECO:0000256" key="1">
    <source>
        <dbReference type="ARBA" id="ARBA00008775"/>
    </source>
</evidence>
<evidence type="ECO:0000256" key="2">
    <source>
        <dbReference type="ARBA" id="ARBA00022686"/>
    </source>
</evidence>
<evidence type="ECO:0000259" key="4">
    <source>
        <dbReference type="Pfam" id="PF02342"/>
    </source>
</evidence>
<dbReference type="RefSeq" id="WP_386025492.1">
    <property type="nucleotide sequence ID" value="NZ_JBHUHX010000016.1"/>
</dbReference>
<dbReference type="Proteomes" id="UP001597337">
    <property type="component" value="Unassembled WGS sequence"/>
</dbReference>
<dbReference type="InterPro" id="IPR051324">
    <property type="entry name" value="Stress/Tellurium_Resist"/>
</dbReference>
<evidence type="ECO:0000313" key="6">
    <source>
        <dbReference type="EMBL" id="MFD2111776.1"/>
    </source>
</evidence>
<dbReference type="PANTHER" id="PTHR32097">
    <property type="entry name" value="CAMP-BINDING PROTEIN 1-RELATED"/>
    <property type="match status" value="1"/>
</dbReference>
<evidence type="ECO:0000256" key="3">
    <source>
        <dbReference type="SAM" id="MobiDB-lite"/>
    </source>
</evidence>
<proteinExistence type="inferred from homology"/>
<dbReference type="InterPro" id="IPR003325">
    <property type="entry name" value="TerD"/>
</dbReference>
<reference evidence="7" key="1">
    <citation type="journal article" date="2019" name="Int. J. Syst. Evol. Microbiol.">
        <title>The Global Catalogue of Microorganisms (GCM) 10K type strain sequencing project: providing services to taxonomists for standard genome sequencing and annotation.</title>
        <authorList>
            <consortium name="The Broad Institute Genomics Platform"/>
            <consortium name="The Broad Institute Genome Sequencing Center for Infectious Disease"/>
            <person name="Wu L."/>
            <person name="Ma J."/>
        </authorList>
    </citation>
    <scope>NUCLEOTIDE SEQUENCE [LARGE SCALE GENOMIC DNA]</scope>
    <source>
        <strain evidence="7">KACC 12597</strain>
    </source>
</reference>
<dbReference type="Pfam" id="PF13588">
    <property type="entry name" value="HSDR_N_2"/>
    <property type="match status" value="1"/>
</dbReference>
<keyword evidence="2" id="KW-0778">Tellurium resistance</keyword>
<dbReference type="EMBL" id="JBHUHX010000016">
    <property type="protein sequence ID" value="MFD2111776.1"/>
    <property type="molecule type" value="Genomic_DNA"/>
</dbReference>
<keyword evidence="7" id="KW-1185">Reference proteome</keyword>
<dbReference type="CDD" id="cd06974">
    <property type="entry name" value="TerD_like"/>
    <property type="match status" value="1"/>
</dbReference>
<evidence type="ECO:0000259" key="5">
    <source>
        <dbReference type="Pfam" id="PF13588"/>
    </source>
</evidence>
<feature type="compositionally biased region" description="Acidic residues" evidence="3">
    <location>
        <begin position="182"/>
        <end position="195"/>
    </location>
</feature>